<dbReference type="Pfam" id="PF11774">
    <property type="entry name" value="Lsr2"/>
    <property type="match status" value="1"/>
</dbReference>
<reference evidence="5 6" key="1">
    <citation type="journal article" date="2010" name="J. Bacteriol.">
        <title>Biochemical characterization of a novel indole prenyltransferase from Streptomyces sp. SN-593.</title>
        <authorList>
            <person name="Takahashi S."/>
            <person name="Takagi H."/>
            <person name="Toyoda A."/>
            <person name="Uramoto M."/>
            <person name="Nogawa T."/>
            <person name="Ueki M."/>
            <person name="Sakaki Y."/>
            <person name="Osada H."/>
        </authorList>
    </citation>
    <scope>NUCLEOTIDE SEQUENCE [LARGE SCALE GENOMIC DNA]</scope>
    <source>
        <strain evidence="5 6">SN-593</strain>
    </source>
</reference>
<reference evidence="5 6" key="3">
    <citation type="journal article" date="2011" name="Nat. Chem. Biol.">
        <title>Reveromycin A biosynthesis uses RevG and RevJ for stereospecific spiroacetal formation.</title>
        <authorList>
            <person name="Takahashi S."/>
            <person name="Toyoda A."/>
            <person name="Sekiyama Y."/>
            <person name="Takagi H."/>
            <person name="Nogawa T."/>
            <person name="Uramoto M."/>
            <person name="Suzuki R."/>
            <person name="Koshino H."/>
            <person name="Kumano T."/>
            <person name="Panthee S."/>
            <person name="Dairi T."/>
            <person name="Ishikawa J."/>
            <person name="Ikeda H."/>
            <person name="Sakaki Y."/>
            <person name="Osada H."/>
        </authorList>
    </citation>
    <scope>NUCLEOTIDE SEQUENCE [LARGE SCALE GENOMIC DNA]</scope>
    <source>
        <strain evidence="5 6">SN-593</strain>
    </source>
</reference>
<protein>
    <submittedName>
        <fullName evidence="5">Putative Lsr2-like protein</fullName>
    </submittedName>
</protein>
<evidence type="ECO:0000259" key="4">
    <source>
        <dbReference type="Pfam" id="PF23359"/>
    </source>
</evidence>
<keyword evidence="1" id="KW-0238">DNA-binding</keyword>
<dbReference type="Proteomes" id="UP000595703">
    <property type="component" value="Chromosome"/>
</dbReference>
<dbReference type="RefSeq" id="WP_202235316.1">
    <property type="nucleotide sequence ID" value="NZ_AP018365.1"/>
</dbReference>
<dbReference type="InterPro" id="IPR055370">
    <property type="entry name" value="Lsr2_DNA-bd"/>
</dbReference>
<dbReference type="Gene3D" id="4.10.320.10">
    <property type="entry name" value="E3-binding domain"/>
    <property type="match status" value="1"/>
</dbReference>
<name>A0A7U3UVC8_9ACTN</name>
<feature type="domain" description="Lsr2 dimerization" evidence="3">
    <location>
        <begin position="1"/>
        <end position="61"/>
    </location>
</feature>
<dbReference type="KEGG" id="arev:RVR_5857"/>
<dbReference type="Gene3D" id="3.30.60.230">
    <property type="entry name" value="Lsr2, dimerization domain"/>
    <property type="match status" value="1"/>
</dbReference>
<reference evidence="5 6" key="4">
    <citation type="journal article" date="2020" name="Sci. Rep.">
        <title>beta-carboline chemical signals induce reveromycin production through a LuxR family regulator in Streptomyces sp. SN-593.</title>
        <authorList>
            <person name="Panthee S."/>
            <person name="Kito N."/>
            <person name="Hayashi T."/>
            <person name="Shimizu T."/>
            <person name="Ishikawa J."/>
            <person name="Hamamoto H."/>
            <person name="Osada H."/>
            <person name="Takahashi S."/>
        </authorList>
    </citation>
    <scope>NUCLEOTIDE SEQUENCE [LARGE SCALE GENOMIC DNA]</scope>
    <source>
        <strain evidence="5 6">SN-593</strain>
    </source>
</reference>
<keyword evidence="6" id="KW-1185">Reference proteome</keyword>
<dbReference type="InterPro" id="IPR042261">
    <property type="entry name" value="Lsr2-like_dimerization"/>
</dbReference>
<dbReference type="InterPro" id="IPR036625">
    <property type="entry name" value="E3-bd_dom_sf"/>
</dbReference>
<gene>
    <name evidence="5" type="ORF">RVR_5857</name>
</gene>
<evidence type="ECO:0000256" key="2">
    <source>
        <dbReference type="SAM" id="MobiDB-lite"/>
    </source>
</evidence>
<accession>A0A7U3UVC8</accession>
<evidence type="ECO:0000259" key="3">
    <source>
        <dbReference type="Pfam" id="PF11774"/>
    </source>
</evidence>
<dbReference type="EMBL" id="AP018365">
    <property type="protein sequence ID" value="BBA99301.1"/>
    <property type="molecule type" value="Genomic_DNA"/>
</dbReference>
<feature type="region of interest" description="Disordered" evidence="2">
    <location>
        <begin position="60"/>
        <end position="86"/>
    </location>
</feature>
<dbReference type="InterPro" id="IPR024412">
    <property type="entry name" value="Lsr2_dim_dom"/>
</dbReference>
<proteinExistence type="predicted"/>
<reference evidence="5 6" key="2">
    <citation type="journal article" date="2011" name="J. Antibiot.">
        <title>Furaquinocins I and J: novel polyketide isoprenoid hybrid compounds from Streptomyces reveromyceticus SN-593.</title>
        <authorList>
            <person name="Panthee S."/>
            <person name="Takahashi S."/>
            <person name="Takagi H."/>
            <person name="Nogawa T."/>
            <person name="Oowada E."/>
            <person name="Uramoto M."/>
            <person name="Osada H."/>
        </authorList>
    </citation>
    <scope>NUCLEOTIDE SEQUENCE [LARGE SCALE GENOMIC DNA]</scope>
    <source>
        <strain evidence="5 6">SN-593</strain>
    </source>
</reference>
<dbReference type="AlphaFoldDB" id="A0A7U3UVC8"/>
<dbReference type="Pfam" id="PF23359">
    <property type="entry name" value="Lsr2_DNA-bd"/>
    <property type="match status" value="1"/>
</dbReference>
<feature type="domain" description="Lsr2 DNA-binding" evidence="4">
    <location>
        <begin position="83"/>
        <end position="115"/>
    </location>
</feature>
<dbReference type="GO" id="GO:0016746">
    <property type="term" value="F:acyltransferase activity"/>
    <property type="evidence" value="ECO:0007669"/>
    <property type="project" value="InterPro"/>
</dbReference>
<evidence type="ECO:0000256" key="1">
    <source>
        <dbReference type="ARBA" id="ARBA00023125"/>
    </source>
</evidence>
<organism evidence="5 6">
    <name type="scientific">Actinacidiphila reveromycinica</name>
    <dbReference type="NCBI Taxonomy" id="659352"/>
    <lineage>
        <taxon>Bacteria</taxon>
        <taxon>Bacillati</taxon>
        <taxon>Actinomycetota</taxon>
        <taxon>Actinomycetes</taxon>
        <taxon>Kitasatosporales</taxon>
        <taxon>Streptomycetaceae</taxon>
        <taxon>Actinacidiphila</taxon>
    </lineage>
</organism>
<evidence type="ECO:0000313" key="5">
    <source>
        <dbReference type="EMBL" id="BBA99301.1"/>
    </source>
</evidence>
<dbReference type="GO" id="GO:0003677">
    <property type="term" value="F:DNA binding"/>
    <property type="evidence" value="ECO:0007669"/>
    <property type="project" value="UniProtKB-KW"/>
</dbReference>
<sequence length="117" mass="12825">MAQKVVTLYTDDLTGEESAEIDTYTILVNGAGVEIDLTPDSHDKLMEALSPFLHAEGARRVRDGATGRSRRARGTAPRPVKDDDSAAVRAWAKEQGYDINDRGRVPAAVREAYEKSH</sequence>
<evidence type="ECO:0000313" key="6">
    <source>
        <dbReference type="Proteomes" id="UP000595703"/>
    </source>
</evidence>